<feature type="transmembrane region" description="Helical" evidence="1">
    <location>
        <begin position="209"/>
        <end position="228"/>
    </location>
</feature>
<reference evidence="2 3" key="1">
    <citation type="submission" date="2014-04" db="EMBL/GenBank/DDBJ databases">
        <authorList>
            <consortium name="DOE Joint Genome Institute"/>
            <person name="Kuo A."/>
            <person name="Gay G."/>
            <person name="Dore J."/>
            <person name="Kohler A."/>
            <person name="Nagy L.G."/>
            <person name="Floudas D."/>
            <person name="Copeland A."/>
            <person name="Barry K.W."/>
            <person name="Cichocki N."/>
            <person name="Veneault-Fourrey C."/>
            <person name="LaButti K."/>
            <person name="Lindquist E.A."/>
            <person name="Lipzen A."/>
            <person name="Lundell T."/>
            <person name="Morin E."/>
            <person name="Murat C."/>
            <person name="Sun H."/>
            <person name="Tunlid A."/>
            <person name="Henrissat B."/>
            <person name="Grigoriev I.V."/>
            <person name="Hibbett D.S."/>
            <person name="Martin F."/>
            <person name="Nordberg H.P."/>
            <person name="Cantor M.N."/>
            <person name="Hua S.X."/>
        </authorList>
    </citation>
    <scope>NUCLEOTIDE SEQUENCE [LARGE SCALE GENOMIC DNA]</scope>
    <source>
        <strain evidence="3">h7</strain>
    </source>
</reference>
<feature type="transmembrane region" description="Helical" evidence="1">
    <location>
        <begin position="78"/>
        <end position="96"/>
    </location>
</feature>
<feature type="transmembrane region" description="Helical" evidence="1">
    <location>
        <begin position="108"/>
        <end position="127"/>
    </location>
</feature>
<sequence length="361" mass="40485">MAALPLFSQAELSELDNQRRTQYQPAWISRTGPPTEYSPSEPTIELVNLQTSRTSIDITTTFLIGAGGPTPWHPKLTLYRLLVILSTVGVGVAKEVTSYLNLTYASITLEWILGVVLFLVLYILGIFELTYTRRLAWFFEFDYLDYWWKFLYQFAGTHRPSYTSDENNTGDDFSDHPPMTGYRLLITSTVFGVGITKSVLVYGNRQTEATTVECVIGIFVATGLYWLGLYEASSTKVYPAFFHIDYSPGITYLLTTGSNIAWFSLHLIGMALAAGLTCAFSFLVLLHECTHTRFRHRSQMHIHARRKSLQALGAIPCLAHWSVSGQISGSGHIQRDSRKVLASGFLISSKRAVFLSEEGFN</sequence>
<dbReference type="AlphaFoldDB" id="A0A0C3CB20"/>
<keyword evidence="1" id="KW-1133">Transmembrane helix</keyword>
<feature type="transmembrane region" description="Helical" evidence="1">
    <location>
        <begin position="182"/>
        <end position="202"/>
    </location>
</feature>
<name>A0A0C3CB20_HEBCY</name>
<protein>
    <submittedName>
        <fullName evidence="2">Uncharacterized protein</fullName>
    </submittedName>
</protein>
<keyword evidence="1" id="KW-0472">Membrane</keyword>
<accession>A0A0C3CB20</accession>
<proteinExistence type="predicted"/>
<evidence type="ECO:0000256" key="1">
    <source>
        <dbReference type="SAM" id="Phobius"/>
    </source>
</evidence>
<organism evidence="2 3">
    <name type="scientific">Hebeloma cylindrosporum</name>
    <dbReference type="NCBI Taxonomy" id="76867"/>
    <lineage>
        <taxon>Eukaryota</taxon>
        <taxon>Fungi</taxon>
        <taxon>Dikarya</taxon>
        <taxon>Basidiomycota</taxon>
        <taxon>Agaricomycotina</taxon>
        <taxon>Agaricomycetes</taxon>
        <taxon>Agaricomycetidae</taxon>
        <taxon>Agaricales</taxon>
        <taxon>Agaricineae</taxon>
        <taxon>Hymenogastraceae</taxon>
        <taxon>Hebeloma</taxon>
    </lineage>
</organism>
<dbReference type="Proteomes" id="UP000053424">
    <property type="component" value="Unassembled WGS sequence"/>
</dbReference>
<dbReference type="HOGENOM" id="CLU_767383_0_0_1"/>
<reference evidence="3" key="2">
    <citation type="submission" date="2015-01" db="EMBL/GenBank/DDBJ databases">
        <title>Evolutionary Origins and Diversification of the Mycorrhizal Mutualists.</title>
        <authorList>
            <consortium name="DOE Joint Genome Institute"/>
            <consortium name="Mycorrhizal Genomics Consortium"/>
            <person name="Kohler A."/>
            <person name="Kuo A."/>
            <person name="Nagy L.G."/>
            <person name="Floudas D."/>
            <person name="Copeland A."/>
            <person name="Barry K.W."/>
            <person name="Cichocki N."/>
            <person name="Veneault-Fourrey C."/>
            <person name="LaButti K."/>
            <person name="Lindquist E.A."/>
            <person name="Lipzen A."/>
            <person name="Lundell T."/>
            <person name="Morin E."/>
            <person name="Murat C."/>
            <person name="Riley R."/>
            <person name="Ohm R."/>
            <person name="Sun H."/>
            <person name="Tunlid A."/>
            <person name="Henrissat B."/>
            <person name="Grigoriev I.V."/>
            <person name="Hibbett D.S."/>
            <person name="Martin F."/>
        </authorList>
    </citation>
    <scope>NUCLEOTIDE SEQUENCE [LARGE SCALE GENOMIC DNA]</scope>
    <source>
        <strain evidence="3">h7</strain>
    </source>
</reference>
<gene>
    <name evidence="2" type="ORF">M413DRAFT_168201</name>
</gene>
<feature type="transmembrane region" description="Helical" evidence="1">
    <location>
        <begin position="260"/>
        <end position="286"/>
    </location>
</feature>
<evidence type="ECO:0000313" key="3">
    <source>
        <dbReference type="Proteomes" id="UP000053424"/>
    </source>
</evidence>
<dbReference type="EMBL" id="KN831782">
    <property type="protein sequence ID" value="KIM40796.1"/>
    <property type="molecule type" value="Genomic_DNA"/>
</dbReference>
<keyword evidence="3" id="KW-1185">Reference proteome</keyword>
<evidence type="ECO:0000313" key="2">
    <source>
        <dbReference type="EMBL" id="KIM40796.1"/>
    </source>
</evidence>
<keyword evidence="1" id="KW-0812">Transmembrane</keyword>
<dbReference type="OrthoDB" id="3268450at2759"/>